<comment type="caution">
    <text evidence="2">The sequence shown here is derived from an EMBL/GenBank/DDBJ whole genome shotgun (WGS) entry which is preliminary data.</text>
</comment>
<keyword evidence="1" id="KW-0472">Membrane</keyword>
<evidence type="ECO:0000313" key="2">
    <source>
        <dbReference type="EMBL" id="PWV95622.1"/>
    </source>
</evidence>
<feature type="transmembrane region" description="Helical" evidence="1">
    <location>
        <begin position="314"/>
        <end position="332"/>
    </location>
</feature>
<keyword evidence="1" id="KW-1133">Transmembrane helix</keyword>
<dbReference type="AlphaFoldDB" id="A0A317PDU7"/>
<dbReference type="OrthoDB" id="7805935at2"/>
<keyword evidence="3" id="KW-1185">Reference proteome</keyword>
<proteinExistence type="predicted"/>
<feature type="transmembrane region" description="Helical" evidence="1">
    <location>
        <begin position="51"/>
        <end position="71"/>
    </location>
</feature>
<feature type="transmembrane region" description="Helical" evidence="1">
    <location>
        <begin position="339"/>
        <end position="359"/>
    </location>
</feature>
<feature type="transmembrane region" description="Helical" evidence="1">
    <location>
        <begin position="78"/>
        <end position="99"/>
    </location>
</feature>
<feature type="transmembrane region" description="Helical" evidence="1">
    <location>
        <begin position="175"/>
        <end position="195"/>
    </location>
</feature>
<feature type="transmembrane region" description="Helical" evidence="1">
    <location>
        <begin position="271"/>
        <end position="294"/>
    </location>
</feature>
<reference evidence="2 3" key="1">
    <citation type="submission" date="2018-05" db="EMBL/GenBank/DDBJ databases">
        <title>Genomic Encyclopedia of Type Strains, Phase IV (KMG-IV): sequencing the most valuable type-strain genomes for metagenomic binning, comparative biology and taxonomic classification.</title>
        <authorList>
            <person name="Goeker M."/>
        </authorList>
    </citation>
    <scope>NUCLEOTIDE SEQUENCE [LARGE SCALE GENOMIC DNA]</scope>
    <source>
        <strain evidence="2 3">DSM 16791</strain>
    </source>
</reference>
<sequence length="475" mass="50436">MKRLLALQGLILAVFVLLGNGLRSISTTTVSVSQSEFASFLNISVEKTDVLIELLLGGAVIALAVAPFVLTVRNARKVAVIFAIITTICYAMVGITMLLDPALDVREIVVIASFAFSGFSVAFFAPLAQLAINGEEDPATRARLTTVWISAQPIAFLLTPQLVKYVAFDIGTGNYFLILAAMPMVFLLFIPFVFGRAEATAIASSAPPEAAPAWKRVLPLVIAILAFEAWTASNSFVGIASPISLAFLGLFILICVALYSRQKHLTRGAAAVPPLAVFLLGMLFVLEIPTTGFYDTAYLVRHLCSSDLIDNRATLAAASQILAVFGTGAVLVRNPNWGINMLALSLPLLLAGMVAIYFYPYQDINVSLFYVSKVLSSIGIGMATASVIGIVAGMAAQNRIIALAPAFIIMFGTEAGIEILEVVFQSSKLAGLETTHAYQAVFAVQIAAVLVAIGLMLRWTWSRGGLGHAVAEAAA</sequence>
<name>A0A317PDU7_9HYPH</name>
<feature type="transmembrane region" description="Helical" evidence="1">
    <location>
        <begin position="400"/>
        <end position="417"/>
    </location>
</feature>
<dbReference type="RefSeq" id="WP_110034446.1">
    <property type="nucleotide sequence ID" value="NZ_QGTR01000009.1"/>
</dbReference>
<feature type="transmembrane region" description="Helical" evidence="1">
    <location>
        <begin position="239"/>
        <end position="259"/>
    </location>
</feature>
<evidence type="ECO:0000256" key="1">
    <source>
        <dbReference type="SAM" id="Phobius"/>
    </source>
</evidence>
<evidence type="ECO:0008006" key="4">
    <source>
        <dbReference type="Google" id="ProtNLM"/>
    </source>
</evidence>
<organism evidence="2 3">
    <name type="scientific">Hoeflea marina</name>
    <dbReference type="NCBI Taxonomy" id="274592"/>
    <lineage>
        <taxon>Bacteria</taxon>
        <taxon>Pseudomonadati</taxon>
        <taxon>Pseudomonadota</taxon>
        <taxon>Alphaproteobacteria</taxon>
        <taxon>Hyphomicrobiales</taxon>
        <taxon>Rhizobiaceae</taxon>
        <taxon>Hoeflea</taxon>
    </lineage>
</organism>
<dbReference type="EMBL" id="QGTR01000009">
    <property type="protein sequence ID" value="PWV95622.1"/>
    <property type="molecule type" value="Genomic_DNA"/>
</dbReference>
<dbReference type="SUPFAM" id="SSF103473">
    <property type="entry name" value="MFS general substrate transporter"/>
    <property type="match status" value="1"/>
</dbReference>
<gene>
    <name evidence="2" type="ORF">DFR52_10917</name>
</gene>
<dbReference type="Proteomes" id="UP000246352">
    <property type="component" value="Unassembled WGS sequence"/>
</dbReference>
<feature type="transmembrane region" description="Helical" evidence="1">
    <location>
        <begin position="111"/>
        <end position="132"/>
    </location>
</feature>
<keyword evidence="1" id="KW-0812">Transmembrane</keyword>
<feature type="transmembrane region" description="Helical" evidence="1">
    <location>
        <begin position="437"/>
        <end position="457"/>
    </location>
</feature>
<feature type="transmembrane region" description="Helical" evidence="1">
    <location>
        <begin position="374"/>
        <end position="393"/>
    </location>
</feature>
<protein>
    <recommendedName>
        <fullName evidence="4">MFS transporter</fullName>
    </recommendedName>
</protein>
<evidence type="ECO:0000313" key="3">
    <source>
        <dbReference type="Proteomes" id="UP000246352"/>
    </source>
</evidence>
<dbReference type="Gene3D" id="1.20.1250.20">
    <property type="entry name" value="MFS general substrate transporter like domains"/>
    <property type="match status" value="1"/>
</dbReference>
<feature type="transmembrane region" description="Helical" evidence="1">
    <location>
        <begin position="216"/>
        <end position="233"/>
    </location>
</feature>
<dbReference type="InterPro" id="IPR036259">
    <property type="entry name" value="MFS_trans_sf"/>
</dbReference>
<accession>A0A317PDU7</accession>
<feature type="transmembrane region" description="Helical" evidence="1">
    <location>
        <begin position="144"/>
        <end position="163"/>
    </location>
</feature>